<evidence type="ECO:0000256" key="3">
    <source>
        <dbReference type="ARBA" id="ARBA00023157"/>
    </source>
</evidence>
<name>A0A134AKK5_9FIRM</name>
<keyword evidence="1" id="KW-0575">Peroxidase</keyword>
<dbReference type="InterPro" id="IPR050455">
    <property type="entry name" value="Tpx_Peroxidase_subfamily"/>
</dbReference>
<evidence type="ECO:0000256" key="4">
    <source>
        <dbReference type="ARBA" id="ARBA00023284"/>
    </source>
</evidence>
<dbReference type="AlphaFoldDB" id="A0A134AKK5"/>
<dbReference type="EMBL" id="LSDG01000005">
    <property type="protein sequence ID" value="KXB68258.1"/>
    <property type="molecule type" value="Genomic_DNA"/>
</dbReference>
<dbReference type="PANTHER" id="PTHR43110:SF1">
    <property type="entry name" value="THIOL PEROXIDASE"/>
    <property type="match status" value="1"/>
</dbReference>
<dbReference type="Pfam" id="PF08534">
    <property type="entry name" value="Redoxin"/>
    <property type="match status" value="1"/>
</dbReference>
<gene>
    <name evidence="6" type="ORF">HMPREF1863_00279</name>
</gene>
<dbReference type="CDD" id="cd03014">
    <property type="entry name" value="PRX_Atyp2cys"/>
    <property type="match status" value="1"/>
</dbReference>
<feature type="domain" description="Thioredoxin" evidence="5">
    <location>
        <begin position="20"/>
        <end position="169"/>
    </location>
</feature>
<dbReference type="OrthoDB" id="9781543at2"/>
<dbReference type="RefSeq" id="WP_068366580.1">
    <property type="nucleotide sequence ID" value="NZ_CAIJCT010000016.1"/>
</dbReference>
<proteinExistence type="predicted"/>
<keyword evidence="2" id="KW-0049">Antioxidant</keyword>
<protein>
    <submittedName>
        <fullName evidence="6">Redoxin family protein</fullName>
    </submittedName>
</protein>
<keyword evidence="4" id="KW-0676">Redox-active center</keyword>
<dbReference type="PATRIC" id="fig|755172.3.peg.268"/>
<dbReference type="PANTHER" id="PTHR43110">
    <property type="entry name" value="THIOL PEROXIDASE"/>
    <property type="match status" value="1"/>
</dbReference>
<dbReference type="PROSITE" id="PS51352">
    <property type="entry name" value="THIOREDOXIN_2"/>
    <property type="match status" value="1"/>
</dbReference>
<dbReference type="SUPFAM" id="SSF52833">
    <property type="entry name" value="Thioredoxin-like"/>
    <property type="match status" value="1"/>
</dbReference>
<organism evidence="6 7">
    <name type="scientific">Aedoeadaptatus coxii</name>
    <dbReference type="NCBI Taxonomy" id="755172"/>
    <lineage>
        <taxon>Bacteria</taxon>
        <taxon>Bacillati</taxon>
        <taxon>Bacillota</taxon>
        <taxon>Tissierellia</taxon>
        <taxon>Tissierellales</taxon>
        <taxon>Peptoniphilaceae</taxon>
        <taxon>Aedoeadaptatus</taxon>
    </lineage>
</organism>
<evidence type="ECO:0000313" key="7">
    <source>
        <dbReference type="Proteomes" id="UP000070442"/>
    </source>
</evidence>
<reference evidence="7" key="1">
    <citation type="submission" date="2016-01" db="EMBL/GenBank/DDBJ databases">
        <authorList>
            <person name="Mitreva M."/>
            <person name="Pepin K.H."/>
            <person name="Mihindukulasuriya K.A."/>
            <person name="Fulton R."/>
            <person name="Fronick C."/>
            <person name="O'Laughlin M."/>
            <person name="Miner T."/>
            <person name="Herter B."/>
            <person name="Rosa B.A."/>
            <person name="Cordes M."/>
            <person name="Tomlinson C."/>
            <person name="Wollam A."/>
            <person name="Palsikar V.B."/>
            <person name="Mardis E.R."/>
            <person name="Wilson R.K."/>
        </authorList>
    </citation>
    <scope>NUCLEOTIDE SEQUENCE [LARGE SCALE GENOMIC DNA]</scope>
    <source>
        <strain evidence="7">DNF00729</strain>
    </source>
</reference>
<dbReference type="Gene3D" id="3.40.30.10">
    <property type="entry name" value="Glutaredoxin"/>
    <property type="match status" value="1"/>
</dbReference>
<evidence type="ECO:0000313" key="6">
    <source>
        <dbReference type="EMBL" id="KXB68258.1"/>
    </source>
</evidence>
<accession>A0A134AKK5</accession>
<dbReference type="InterPro" id="IPR036249">
    <property type="entry name" value="Thioredoxin-like_sf"/>
</dbReference>
<keyword evidence="3" id="KW-1015">Disulfide bond</keyword>
<sequence>MSRENITFGGDAINILGNEIKVGDKAPDFKAVNNDLSPFESKELNGKIRIYSVVPSIDTGVCALQTENFNEMATELGENVHVITISNDLPFAQARFGAAEGIDRAKLVSDYQVCDFGEKYGFLIEGLRLLTRGIVIVGTDDKVKYVEYVQEVTNHPDYDKALAAVKELL</sequence>
<dbReference type="InterPro" id="IPR013740">
    <property type="entry name" value="Redoxin"/>
</dbReference>
<comment type="caution">
    <text evidence="6">The sequence shown here is derived from an EMBL/GenBank/DDBJ whole genome shotgun (WGS) entry which is preliminary data.</text>
</comment>
<dbReference type="NCBIfam" id="NF001808">
    <property type="entry name" value="PRK00522.1"/>
    <property type="match status" value="1"/>
</dbReference>
<dbReference type="InterPro" id="IPR013766">
    <property type="entry name" value="Thioredoxin_domain"/>
</dbReference>
<dbReference type="GO" id="GO:0008379">
    <property type="term" value="F:thioredoxin peroxidase activity"/>
    <property type="evidence" value="ECO:0007669"/>
    <property type="project" value="InterPro"/>
</dbReference>
<evidence type="ECO:0000256" key="2">
    <source>
        <dbReference type="ARBA" id="ARBA00022862"/>
    </source>
</evidence>
<keyword evidence="1" id="KW-0560">Oxidoreductase</keyword>
<dbReference type="STRING" id="755172.HMPREF1863_00279"/>
<dbReference type="Proteomes" id="UP000070442">
    <property type="component" value="Unassembled WGS sequence"/>
</dbReference>
<evidence type="ECO:0000259" key="5">
    <source>
        <dbReference type="PROSITE" id="PS51352"/>
    </source>
</evidence>
<keyword evidence="7" id="KW-1185">Reference proteome</keyword>
<evidence type="ECO:0000256" key="1">
    <source>
        <dbReference type="ARBA" id="ARBA00022559"/>
    </source>
</evidence>
<dbReference type="InterPro" id="IPR002065">
    <property type="entry name" value="TPX"/>
</dbReference>